<organism evidence="2 3">
    <name type="scientific">Blumeria hordei</name>
    <name type="common">Barley powdery mildew</name>
    <name type="synonym">Blumeria graminis f. sp. hordei</name>
    <dbReference type="NCBI Taxonomy" id="2867405"/>
    <lineage>
        <taxon>Eukaryota</taxon>
        <taxon>Fungi</taxon>
        <taxon>Dikarya</taxon>
        <taxon>Ascomycota</taxon>
        <taxon>Pezizomycotina</taxon>
        <taxon>Leotiomycetes</taxon>
        <taxon>Erysiphales</taxon>
        <taxon>Erysiphaceae</taxon>
        <taxon>Blumeria</taxon>
    </lineage>
</organism>
<evidence type="ECO:0000313" key="2">
    <source>
        <dbReference type="EMBL" id="SZF06012.1"/>
    </source>
</evidence>
<protein>
    <submittedName>
        <fullName evidence="2">Uncharacterized protein</fullName>
    </submittedName>
</protein>
<dbReference type="Proteomes" id="UP000275772">
    <property type="component" value="Unassembled WGS sequence"/>
</dbReference>
<keyword evidence="1" id="KW-0732">Signal</keyword>
<evidence type="ECO:0000313" key="3">
    <source>
        <dbReference type="Proteomes" id="UP000275772"/>
    </source>
</evidence>
<dbReference type="VEuPathDB" id="FungiDB:BLGHR1_16815"/>
<proteinExistence type="predicted"/>
<sequence>MGFIFAFFSTVTKHLAIINLGSQNVMYNTYYHSNLHFPTVESNLEIYFLETEVLSQNTRAAAYFSPQLSSVQIWNEIKSSLHDSMKITKLVSFGRDKPEKNCLAKITSLSQRNTNKLSVILSTNNADQVCTSRIIAGLAFIQTIQIHGSYKCFAPQSSHNIINIDADIRLGMEDVVDKNDVVAGTHSGSKTTVLLWYQKHLHLFERDSNSHVGWVPVTNIGHEATNGYVILEFIRARIFRALLQASQIKNIELYDIILNSLHQSEKISDLSVANSVKNNHEYKDNSFIDKTLLMTLLKGPLC</sequence>
<dbReference type="EMBL" id="UNSH01000086">
    <property type="protein sequence ID" value="SZF06012.1"/>
    <property type="molecule type" value="Genomic_DNA"/>
</dbReference>
<evidence type="ECO:0000256" key="1">
    <source>
        <dbReference type="SAM" id="SignalP"/>
    </source>
</evidence>
<feature type="chain" id="PRO_5016980145" evidence="1">
    <location>
        <begin position="17"/>
        <end position="302"/>
    </location>
</feature>
<reference evidence="2 3" key="1">
    <citation type="submission" date="2017-11" db="EMBL/GenBank/DDBJ databases">
        <authorList>
            <person name="Kracher B."/>
        </authorList>
    </citation>
    <scope>NUCLEOTIDE SEQUENCE [LARGE SCALE GENOMIC DNA]</scope>
    <source>
        <strain evidence="2 3">RACE1</strain>
    </source>
</reference>
<name>A0A383V3D4_BLUHO</name>
<feature type="signal peptide" evidence="1">
    <location>
        <begin position="1"/>
        <end position="16"/>
    </location>
</feature>
<gene>
    <name evidence="2" type="ORF">BLGHR1_16815</name>
</gene>
<dbReference type="AlphaFoldDB" id="A0A383V3D4"/>
<accession>A0A383V3D4</accession>